<proteinExistence type="predicted"/>
<sequence length="45" mass="4900">MSGLDAFLDCAAFILSCVDCMKTTDSSDYKKLDNFSNDKVVKSDG</sequence>
<evidence type="ECO:0000313" key="1">
    <source>
        <dbReference type="EMBL" id="QHU15938.1"/>
    </source>
</evidence>
<protein>
    <submittedName>
        <fullName evidence="1">Uncharacterized protein</fullName>
    </submittedName>
</protein>
<dbReference type="EMBL" id="MN740870">
    <property type="protein sequence ID" value="QHU15938.1"/>
    <property type="molecule type" value="Genomic_DNA"/>
</dbReference>
<accession>A0A6C0KHX9</accession>
<reference evidence="1" key="1">
    <citation type="journal article" date="2020" name="Nature">
        <title>Giant virus diversity and host interactions through global metagenomics.</title>
        <authorList>
            <person name="Schulz F."/>
            <person name="Roux S."/>
            <person name="Paez-Espino D."/>
            <person name="Jungbluth S."/>
            <person name="Walsh D.A."/>
            <person name="Denef V.J."/>
            <person name="McMahon K.D."/>
            <person name="Konstantinidis K.T."/>
            <person name="Eloe-Fadrosh E.A."/>
            <person name="Kyrpides N.C."/>
            <person name="Woyke T."/>
        </authorList>
    </citation>
    <scope>NUCLEOTIDE SEQUENCE</scope>
    <source>
        <strain evidence="1">GVMAG-S-3300010158-109</strain>
    </source>
</reference>
<name>A0A6C0KHX9_9ZZZZ</name>
<dbReference type="AlphaFoldDB" id="A0A6C0KHX9"/>
<organism evidence="1">
    <name type="scientific">viral metagenome</name>
    <dbReference type="NCBI Taxonomy" id="1070528"/>
    <lineage>
        <taxon>unclassified sequences</taxon>
        <taxon>metagenomes</taxon>
        <taxon>organismal metagenomes</taxon>
    </lineage>
</organism>